<evidence type="ECO:0000313" key="2">
    <source>
        <dbReference type="Proteomes" id="UP000887159"/>
    </source>
</evidence>
<dbReference type="AlphaFoldDB" id="A0A8X7BGB0"/>
<protein>
    <submittedName>
        <fullName evidence="1">Uncharacterized protein</fullName>
    </submittedName>
</protein>
<reference evidence="1" key="1">
    <citation type="submission" date="2020-08" db="EMBL/GenBank/DDBJ databases">
        <title>Multicomponent nature underlies the extraordinary mechanical properties of spider dragline silk.</title>
        <authorList>
            <person name="Kono N."/>
            <person name="Nakamura H."/>
            <person name="Mori M."/>
            <person name="Yoshida Y."/>
            <person name="Ohtoshi R."/>
            <person name="Malay A.D."/>
            <person name="Moran D.A.P."/>
            <person name="Tomita M."/>
            <person name="Numata K."/>
            <person name="Arakawa K."/>
        </authorList>
    </citation>
    <scope>NUCLEOTIDE SEQUENCE</scope>
</reference>
<name>A0A8X7BGB0_TRICX</name>
<dbReference type="EMBL" id="BMAU01021388">
    <property type="protein sequence ID" value="GFY29479.1"/>
    <property type="molecule type" value="Genomic_DNA"/>
</dbReference>
<organism evidence="1 2">
    <name type="scientific">Trichonephila clavipes</name>
    <name type="common">Golden silk orbweaver</name>
    <name type="synonym">Nephila clavipes</name>
    <dbReference type="NCBI Taxonomy" id="2585209"/>
    <lineage>
        <taxon>Eukaryota</taxon>
        <taxon>Metazoa</taxon>
        <taxon>Ecdysozoa</taxon>
        <taxon>Arthropoda</taxon>
        <taxon>Chelicerata</taxon>
        <taxon>Arachnida</taxon>
        <taxon>Araneae</taxon>
        <taxon>Araneomorphae</taxon>
        <taxon>Entelegynae</taxon>
        <taxon>Araneoidea</taxon>
        <taxon>Nephilidae</taxon>
        <taxon>Trichonephila</taxon>
    </lineage>
</organism>
<evidence type="ECO:0000313" key="1">
    <source>
        <dbReference type="EMBL" id="GFY29479.1"/>
    </source>
</evidence>
<proteinExistence type="predicted"/>
<gene>
    <name evidence="1" type="primary">NCL1_41373</name>
    <name evidence="1" type="ORF">TNCV_2626501</name>
</gene>
<keyword evidence="2" id="KW-1185">Reference proteome</keyword>
<sequence length="139" mass="14783">MAPHTITPAARAVCCCKAKAVLTTGSPTIVINAEIESGFVAKDDLVPFRCSPVSSCAAPNGGVDGWASREAHVMGATIPNVLQPGTFVWFDKTQGPLVKMLPVPGWRPVRQLVVRVHFLRCGGLLGDWSVQGVLSLVFM</sequence>
<dbReference type="Proteomes" id="UP000887159">
    <property type="component" value="Unassembled WGS sequence"/>
</dbReference>
<accession>A0A8X7BGB0</accession>
<comment type="caution">
    <text evidence="1">The sequence shown here is derived from an EMBL/GenBank/DDBJ whole genome shotgun (WGS) entry which is preliminary data.</text>
</comment>